<dbReference type="SUPFAM" id="SSF75169">
    <property type="entry name" value="DsrEFH-like"/>
    <property type="match status" value="1"/>
</dbReference>
<dbReference type="GO" id="GO:1990228">
    <property type="term" value="C:sulfurtransferase complex"/>
    <property type="evidence" value="ECO:0007669"/>
    <property type="project" value="TreeGrafter"/>
</dbReference>
<dbReference type="Proteomes" id="UP000067399">
    <property type="component" value="Chromosome"/>
</dbReference>
<dbReference type="PANTHER" id="PTHR34874">
    <property type="entry name" value="PROTEIN YCHN"/>
    <property type="match status" value="1"/>
</dbReference>
<dbReference type="RefSeq" id="WP_066045260.1">
    <property type="nucleotide sequence ID" value="NZ_AP013042.1"/>
</dbReference>
<evidence type="ECO:0000256" key="3">
    <source>
        <dbReference type="ARBA" id="ARBA00022490"/>
    </source>
</evidence>
<dbReference type="GO" id="GO:0016783">
    <property type="term" value="F:sulfurtransferase activity"/>
    <property type="evidence" value="ECO:0007669"/>
    <property type="project" value="InterPro"/>
</dbReference>
<dbReference type="Pfam" id="PF02635">
    <property type="entry name" value="DsrE"/>
    <property type="match status" value="1"/>
</dbReference>
<accession>A0A0P0USF7</accession>
<evidence type="ECO:0000256" key="1">
    <source>
        <dbReference type="ARBA" id="ARBA00004496"/>
    </source>
</evidence>
<sequence length="133" mass="14558">MKISIQVNEGPYQHQASDTAYQFAKAAIAKGHEIFRVFFYHDGVDNATRFTVPPQDDRHVVNNWASLNIKNADGEPELVVCIAAALRRGLVDEAEAGKNAIEGNNIHPAFRISGLGQLIEAGIQSDRLVVFGD</sequence>
<reference evidence="5 6" key="1">
    <citation type="journal article" date="2000" name="Mar. Ecol. Prog. Ser.">
        <title>Phylogenetic characterization of endosymbionts in three hydrothermal vent mussels: influence on host distributions.</title>
        <authorList>
            <person name="Fujiwara Y."/>
            <person name="Takai K."/>
            <person name="Uematsu K."/>
            <person name="Tsuchida S."/>
            <person name="Hunt J.C."/>
            <person name="Hashimoto J."/>
        </authorList>
    </citation>
    <scope>NUCLEOTIDE SEQUENCE [LARGE SCALE GENOMIC DNA]</scope>
    <source>
        <strain evidence="5 6">Myojin Knoll</strain>
    </source>
</reference>
<dbReference type="AlphaFoldDB" id="A0A0P0USF7"/>
<dbReference type="KEGG" id="ebh:BSEPE_1259"/>
<dbReference type="InterPro" id="IPR027396">
    <property type="entry name" value="DsrEFH-like"/>
</dbReference>
<comment type="similarity">
    <text evidence="2">Belongs to the DsrE/TusD family.</text>
</comment>
<dbReference type="GO" id="GO:0097163">
    <property type="term" value="F:sulfur carrier activity"/>
    <property type="evidence" value="ECO:0007669"/>
    <property type="project" value="TreeGrafter"/>
</dbReference>
<dbReference type="InterPro" id="IPR017463">
    <property type="entry name" value="Sulphur_relay_TusD/DsrE"/>
</dbReference>
<dbReference type="OrthoDB" id="9787483at2"/>
<keyword evidence="6" id="KW-1185">Reference proteome</keyword>
<dbReference type="PANTHER" id="PTHR34874:SF3">
    <property type="entry name" value="SULFURTRANSFERASE TUSD"/>
    <property type="match status" value="1"/>
</dbReference>
<keyword evidence="4 5" id="KW-0808">Transferase</keyword>
<evidence type="ECO:0000256" key="4">
    <source>
        <dbReference type="ARBA" id="ARBA00022679"/>
    </source>
</evidence>
<dbReference type="EC" id="2.8.1.-" evidence="5"/>
<name>A0A0P0USF7_9GAMM</name>
<dbReference type="InterPro" id="IPR003787">
    <property type="entry name" value="Sulphur_relay_DsrE/F-like"/>
</dbReference>
<dbReference type="NCBIfam" id="NF001237">
    <property type="entry name" value="PRK00207.1"/>
    <property type="match status" value="1"/>
</dbReference>
<keyword evidence="3" id="KW-0963">Cytoplasm</keyword>
<comment type="subcellular location">
    <subcellularLocation>
        <location evidence="1">Cytoplasm</location>
    </subcellularLocation>
</comment>
<dbReference type="NCBIfam" id="TIGR03012">
    <property type="entry name" value="sulf_tusD_dsrE"/>
    <property type="match status" value="1"/>
</dbReference>
<dbReference type="STRING" id="1303921.BSEPE_1259"/>
<evidence type="ECO:0000313" key="5">
    <source>
        <dbReference type="EMBL" id="BAS68243.1"/>
    </source>
</evidence>
<gene>
    <name evidence="5" type="primary">dsrE</name>
    <name evidence="5" type="ORF">BSEPE_1259</name>
</gene>
<dbReference type="FunFam" id="3.40.1260.10:FF:000001">
    <property type="entry name" value="Sulfurtransferase TusD"/>
    <property type="match status" value="1"/>
</dbReference>
<reference evidence="5 6" key="2">
    <citation type="journal article" date="2016" name="ISME J.">
        <title>Heterogeneous composition of key metabolic gene clusters in a vent mussel symbiont population.</title>
        <authorList>
            <person name="Ikuta T."/>
            <person name="Takaki Y."/>
            <person name="Nagai Y."/>
            <person name="Shimamura S."/>
            <person name="Tsuda M."/>
            <person name="Kawagucci S."/>
            <person name="Aoki Y."/>
            <person name="Inoue K."/>
            <person name="Teruya M."/>
            <person name="Satou K."/>
            <person name="Teruya K."/>
            <person name="Shimoji M."/>
            <person name="Tamotsu H."/>
            <person name="Hirano T."/>
            <person name="Maruyama T."/>
            <person name="Yoshida T."/>
        </authorList>
    </citation>
    <scope>NUCLEOTIDE SEQUENCE [LARGE SCALE GENOMIC DNA]</scope>
    <source>
        <strain evidence="5 6">Myojin Knoll</strain>
    </source>
</reference>
<dbReference type="Gene3D" id="3.40.1260.10">
    <property type="entry name" value="DsrEFH-like"/>
    <property type="match status" value="1"/>
</dbReference>
<organism evidence="5 6">
    <name type="scientific">endosymbiont of Bathymodiolus septemdierum str. Myojin knoll</name>
    <dbReference type="NCBI Taxonomy" id="1303921"/>
    <lineage>
        <taxon>Bacteria</taxon>
        <taxon>Pseudomonadati</taxon>
        <taxon>Pseudomonadota</taxon>
        <taxon>Gammaproteobacteria</taxon>
        <taxon>sulfur-oxidizing symbionts</taxon>
    </lineage>
</organism>
<dbReference type="EMBL" id="AP013042">
    <property type="protein sequence ID" value="BAS68243.1"/>
    <property type="molecule type" value="Genomic_DNA"/>
</dbReference>
<protein>
    <submittedName>
        <fullName evidence="5">Intracellular sulfur oxidation protein DsrE</fullName>
        <ecNumber evidence="5">2.8.1.-</ecNumber>
    </submittedName>
</protein>
<evidence type="ECO:0000313" key="6">
    <source>
        <dbReference type="Proteomes" id="UP000067399"/>
    </source>
</evidence>
<proteinExistence type="inferred from homology"/>
<dbReference type="GO" id="GO:0002143">
    <property type="term" value="P:tRNA wobble position uridine thiolation"/>
    <property type="evidence" value="ECO:0007669"/>
    <property type="project" value="TreeGrafter"/>
</dbReference>
<evidence type="ECO:0000256" key="2">
    <source>
        <dbReference type="ARBA" id="ARBA00007067"/>
    </source>
</evidence>